<reference evidence="2 3" key="1">
    <citation type="journal article" date="2019" name="Sci. Rep.">
        <title>Orb-weaving spider Araneus ventricosus genome elucidates the spidroin gene catalogue.</title>
        <authorList>
            <person name="Kono N."/>
            <person name="Nakamura H."/>
            <person name="Ohtoshi R."/>
            <person name="Moran D.A.P."/>
            <person name="Shinohara A."/>
            <person name="Yoshida Y."/>
            <person name="Fujiwara M."/>
            <person name="Mori M."/>
            <person name="Tomita M."/>
            <person name="Arakawa K."/>
        </authorList>
    </citation>
    <scope>NUCLEOTIDE SEQUENCE [LARGE SCALE GENOMIC DNA]</scope>
</reference>
<comment type="caution">
    <text evidence="2">The sequence shown here is derived from an EMBL/GenBank/DDBJ whole genome shotgun (WGS) entry which is preliminary data.</text>
</comment>
<feature type="region of interest" description="Disordered" evidence="1">
    <location>
        <begin position="24"/>
        <end position="54"/>
    </location>
</feature>
<accession>A0A4Y2HAT2</accession>
<dbReference type="Proteomes" id="UP000499080">
    <property type="component" value="Unassembled WGS sequence"/>
</dbReference>
<sequence length="177" mass="19159">MTVAAIASSTEAGVLVVKHLTPLGGARPSPRVRPPTENHEPAQDFQRGSSSPAPYMRADGLEKIGLEEGGGLITAYDSSDILYFKVSPSDAEEELISASASDSRDRKILFSIGGRTGIAQCQQKFCQLLWPGGKELALVPEGSRFDDQFRQRSARYVHIKSRVECQTSSSQCCVEAL</sequence>
<evidence type="ECO:0000256" key="1">
    <source>
        <dbReference type="SAM" id="MobiDB-lite"/>
    </source>
</evidence>
<keyword evidence="3" id="KW-1185">Reference proteome</keyword>
<dbReference type="AlphaFoldDB" id="A0A4Y2HAT2"/>
<proteinExistence type="predicted"/>
<evidence type="ECO:0000313" key="3">
    <source>
        <dbReference type="Proteomes" id="UP000499080"/>
    </source>
</evidence>
<gene>
    <name evidence="2" type="ORF">AVEN_201301_1</name>
</gene>
<name>A0A4Y2HAT2_ARAVE</name>
<evidence type="ECO:0000313" key="2">
    <source>
        <dbReference type="EMBL" id="GBM61984.1"/>
    </source>
</evidence>
<organism evidence="2 3">
    <name type="scientific">Araneus ventricosus</name>
    <name type="common">Orbweaver spider</name>
    <name type="synonym">Epeira ventricosa</name>
    <dbReference type="NCBI Taxonomy" id="182803"/>
    <lineage>
        <taxon>Eukaryota</taxon>
        <taxon>Metazoa</taxon>
        <taxon>Ecdysozoa</taxon>
        <taxon>Arthropoda</taxon>
        <taxon>Chelicerata</taxon>
        <taxon>Arachnida</taxon>
        <taxon>Araneae</taxon>
        <taxon>Araneomorphae</taxon>
        <taxon>Entelegynae</taxon>
        <taxon>Araneoidea</taxon>
        <taxon>Araneidae</taxon>
        <taxon>Araneus</taxon>
    </lineage>
</organism>
<dbReference type="EMBL" id="BGPR01001794">
    <property type="protein sequence ID" value="GBM61984.1"/>
    <property type="molecule type" value="Genomic_DNA"/>
</dbReference>
<protein>
    <submittedName>
        <fullName evidence="2">Uncharacterized protein</fullName>
    </submittedName>
</protein>